<accession>A0AAD8LEU7</accession>
<keyword evidence="2" id="KW-1185">Reference proteome</keyword>
<proteinExistence type="predicted"/>
<gene>
    <name evidence="1" type="ORF">QVD17_05992</name>
</gene>
<comment type="caution">
    <text evidence="1">The sequence shown here is derived from an EMBL/GenBank/DDBJ whole genome shotgun (WGS) entry which is preliminary data.</text>
</comment>
<dbReference type="AlphaFoldDB" id="A0AAD8LEU7"/>
<dbReference type="EMBL" id="JAUHHV010000001">
    <property type="protein sequence ID" value="KAK1440167.1"/>
    <property type="molecule type" value="Genomic_DNA"/>
</dbReference>
<reference evidence="1" key="1">
    <citation type="journal article" date="2023" name="bioRxiv">
        <title>Improved chromosome-level genome assembly for marigold (Tagetes erecta).</title>
        <authorList>
            <person name="Jiang F."/>
            <person name="Yuan L."/>
            <person name="Wang S."/>
            <person name="Wang H."/>
            <person name="Xu D."/>
            <person name="Wang A."/>
            <person name="Fan W."/>
        </authorList>
    </citation>
    <scope>NUCLEOTIDE SEQUENCE</scope>
    <source>
        <strain evidence="1">WSJ</strain>
        <tissue evidence="1">Leaf</tissue>
    </source>
</reference>
<evidence type="ECO:0000313" key="2">
    <source>
        <dbReference type="Proteomes" id="UP001229421"/>
    </source>
</evidence>
<dbReference type="Proteomes" id="UP001229421">
    <property type="component" value="Unassembled WGS sequence"/>
</dbReference>
<sequence length="71" mass="8345">MYSYRRSKQVTHQREDMQMLLDLCYVWIIFYVETGDSTASFPDGVPDSRLILQKQFFDDCGCGDCTFELMV</sequence>
<evidence type="ECO:0000313" key="1">
    <source>
        <dbReference type="EMBL" id="KAK1440167.1"/>
    </source>
</evidence>
<protein>
    <submittedName>
        <fullName evidence="1">Uncharacterized protein</fullName>
    </submittedName>
</protein>
<organism evidence="1 2">
    <name type="scientific">Tagetes erecta</name>
    <name type="common">African marigold</name>
    <dbReference type="NCBI Taxonomy" id="13708"/>
    <lineage>
        <taxon>Eukaryota</taxon>
        <taxon>Viridiplantae</taxon>
        <taxon>Streptophyta</taxon>
        <taxon>Embryophyta</taxon>
        <taxon>Tracheophyta</taxon>
        <taxon>Spermatophyta</taxon>
        <taxon>Magnoliopsida</taxon>
        <taxon>eudicotyledons</taxon>
        <taxon>Gunneridae</taxon>
        <taxon>Pentapetalae</taxon>
        <taxon>asterids</taxon>
        <taxon>campanulids</taxon>
        <taxon>Asterales</taxon>
        <taxon>Asteraceae</taxon>
        <taxon>Asteroideae</taxon>
        <taxon>Heliantheae alliance</taxon>
        <taxon>Tageteae</taxon>
        <taxon>Tagetes</taxon>
    </lineage>
</organism>
<name>A0AAD8LEU7_TARER</name>